<name>A0A4R7W1K7_9PSEU</name>
<dbReference type="OrthoDB" id="3677649at2"/>
<dbReference type="AlphaFoldDB" id="A0A4R7W1K7"/>
<dbReference type="Proteomes" id="UP000294927">
    <property type="component" value="Unassembled WGS sequence"/>
</dbReference>
<feature type="region of interest" description="Disordered" evidence="1">
    <location>
        <begin position="179"/>
        <end position="201"/>
    </location>
</feature>
<sequence length="201" mass="22722">MSYVTIHMDNLLHSLKRWIHENRHAIDTISVRSGGWEHWLNSQFAYWLGAGFNAPGLDVQSEVESINTLNGAVSIFENFRERADLVFNGLTGSVQGEPPVIVVETKCQTPKRKRAAFLSDLRRDRVKLEGINAELRMMNSGRVYGLSLGICFGGMPTVPGYTQEHITNNIALQWQVVDPCPDPDHDEEWDSDDDPDPWSEN</sequence>
<dbReference type="RefSeq" id="WP_133901549.1">
    <property type="nucleotide sequence ID" value="NZ_SOCP01000002.1"/>
</dbReference>
<comment type="caution">
    <text evidence="2">The sequence shown here is derived from an EMBL/GenBank/DDBJ whole genome shotgun (WGS) entry which is preliminary data.</text>
</comment>
<proteinExistence type="predicted"/>
<evidence type="ECO:0000256" key="1">
    <source>
        <dbReference type="SAM" id="MobiDB-lite"/>
    </source>
</evidence>
<evidence type="ECO:0000313" key="2">
    <source>
        <dbReference type="EMBL" id="TDV56292.1"/>
    </source>
</evidence>
<reference evidence="2 3" key="1">
    <citation type="submission" date="2019-03" db="EMBL/GenBank/DDBJ databases">
        <title>Genomic Encyclopedia of Archaeal and Bacterial Type Strains, Phase II (KMG-II): from individual species to whole genera.</title>
        <authorList>
            <person name="Goeker M."/>
        </authorList>
    </citation>
    <scope>NUCLEOTIDE SEQUENCE [LARGE SCALE GENOMIC DNA]</scope>
    <source>
        <strain evidence="2 3">DSM 45499</strain>
    </source>
</reference>
<evidence type="ECO:0000313" key="3">
    <source>
        <dbReference type="Proteomes" id="UP000294927"/>
    </source>
</evidence>
<gene>
    <name evidence="2" type="ORF">CLV71_102358</name>
</gene>
<dbReference type="EMBL" id="SOCP01000002">
    <property type="protein sequence ID" value="TDV56292.1"/>
    <property type="molecule type" value="Genomic_DNA"/>
</dbReference>
<organism evidence="2 3">
    <name type="scientific">Actinophytocola oryzae</name>
    <dbReference type="NCBI Taxonomy" id="502181"/>
    <lineage>
        <taxon>Bacteria</taxon>
        <taxon>Bacillati</taxon>
        <taxon>Actinomycetota</taxon>
        <taxon>Actinomycetes</taxon>
        <taxon>Pseudonocardiales</taxon>
        <taxon>Pseudonocardiaceae</taxon>
    </lineage>
</organism>
<feature type="compositionally biased region" description="Acidic residues" evidence="1">
    <location>
        <begin position="184"/>
        <end position="201"/>
    </location>
</feature>
<protein>
    <submittedName>
        <fullName evidence="2">Uncharacterized protein</fullName>
    </submittedName>
</protein>
<keyword evidence="3" id="KW-1185">Reference proteome</keyword>
<accession>A0A4R7W1K7</accession>